<proteinExistence type="predicted"/>
<accession>A0A834HWZ1</accession>
<keyword evidence="3" id="KW-1185">Reference proteome</keyword>
<evidence type="ECO:0000313" key="3">
    <source>
        <dbReference type="Proteomes" id="UP000625711"/>
    </source>
</evidence>
<protein>
    <submittedName>
        <fullName evidence="2">Uncharacterized protein</fullName>
    </submittedName>
</protein>
<evidence type="ECO:0000256" key="1">
    <source>
        <dbReference type="SAM" id="MobiDB-lite"/>
    </source>
</evidence>
<sequence length="91" mass="10225">MATPRAFTMIRTVRCKVTGRPRGSGRHASPPPSSADCRDDTTRRFLFLFCSFFTMPRRDVAASPGISGSLLLAWGKKAWGSRHQRRERGKD</sequence>
<organism evidence="2 3">
    <name type="scientific">Rhynchophorus ferrugineus</name>
    <name type="common">Red palm weevil</name>
    <name type="synonym">Curculio ferrugineus</name>
    <dbReference type="NCBI Taxonomy" id="354439"/>
    <lineage>
        <taxon>Eukaryota</taxon>
        <taxon>Metazoa</taxon>
        <taxon>Ecdysozoa</taxon>
        <taxon>Arthropoda</taxon>
        <taxon>Hexapoda</taxon>
        <taxon>Insecta</taxon>
        <taxon>Pterygota</taxon>
        <taxon>Neoptera</taxon>
        <taxon>Endopterygota</taxon>
        <taxon>Coleoptera</taxon>
        <taxon>Polyphaga</taxon>
        <taxon>Cucujiformia</taxon>
        <taxon>Curculionidae</taxon>
        <taxon>Dryophthorinae</taxon>
        <taxon>Rhynchophorus</taxon>
    </lineage>
</organism>
<name>A0A834HWZ1_RHYFE</name>
<reference evidence="2" key="1">
    <citation type="submission" date="2020-08" db="EMBL/GenBank/DDBJ databases">
        <title>Genome sequencing and assembly of the red palm weevil Rhynchophorus ferrugineus.</title>
        <authorList>
            <person name="Dias G.B."/>
            <person name="Bergman C.M."/>
            <person name="Manee M."/>
        </authorList>
    </citation>
    <scope>NUCLEOTIDE SEQUENCE</scope>
    <source>
        <strain evidence="2">AA-2017</strain>
        <tissue evidence="2">Whole larva</tissue>
    </source>
</reference>
<gene>
    <name evidence="2" type="ORF">GWI33_018035</name>
</gene>
<feature type="region of interest" description="Disordered" evidence="1">
    <location>
        <begin position="18"/>
        <end position="38"/>
    </location>
</feature>
<dbReference type="AlphaFoldDB" id="A0A834HWZ1"/>
<dbReference type="EMBL" id="JAACXV010014294">
    <property type="protein sequence ID" value="KAF7268893.1"/>
    <property type="molecule type" value="Genomic_DNA"/>
</dbReference>
<evidence type="ECO:0000313" key="2">
    <source>
        <dbReference type="EMBL" id="KAF7268893.1"/>
    </source>
</evidence>
<comment type="caution">
    <text evidence="2">The sequence shown here is derived from an EMBL/GenBank/DDBJ whole genome shotgun (WGS) entry which is preliminary data.</text>
</comment>
<dbReference type="Proteomes" id="UP000625711">
    <property type="component" value="Unassembled WGS sequence"/>
</dbReference>